<keyword evidence="6" id="KW-1185">Reference proteome</keyword>
<dbReference type="PROSITE" id="PS50893">
    <property type="entry name" value="ABC_TRANSPORTER_2"/>
    <property type="match status" value="2"/>
</dbReference>
<dbReference type="FunFam" id="3.40.50.300:FF:000011">
    <property type="entry name" value="Putative ABC transporter ATP-binding component"/>
    <property type="match status" value="1"/>
</dbReference>
<dbReference type="Pfam" id="PF12848">
    <property type="entry name" value="ABC_tran_Xtn"/>
    <property type="match status" value="1"/>
</dbReference>
<dbReference type="GO" id="GO:0016887">
    <property type="term" value="F:ATP hydrolysis activity"/>
    <property type="evidence" value="ECO:0007669"/>
    <property type="project" value="InterPro"/>
</dbReference>
<dbReference type="InterPro" id="IPR003593">
    <property type="entry name" value="AAA+_ATPase"/>
</dbReference>
<dbReference type="PANTHER" id="PTHR19211:SF15">
    <property type="entry name" value="ATP-BINDING CASSETTE SUB-FAMILY F MEMBER 2"/>
    <property type="match status" value="1"/>
</dbReference>
<dbReference type="SMART" id="SM00382">
    <property type="entry name" value="AAA"/>
    <property type="match status" value="2"/>
</dbReference>
<sequence length="543" mass="61426">MKQLFEDQTLELTWGHRYGLIAQNGSGKSTMLKCVASRLVPIPEWMDIWFLDHEAEPTDRSAVDTVIDTVREEKERLEALEEEIMSTVGPEDPRLEAIYDKLERMDPSTFEKRAGELLFGLGFSQAMMKRAAMQTRATKDMSGGWRMRVALAQALFVKPMVLVLDEPTNHLDLGACVWLEDYLAKWDSILLFTSHSADFLNGVASKIYHLTVRQTLDLYGGNYDSYVRTRREAEVNQLKRYEKEQEDIKHLKEFISSCGTYSNLVKQAQSKQKIIDKMVEAGLTTKPVDDPVFRFGFPSSEKIPPPVMAFQNVSFSYSGKVEDYLYTNLDFGIDCDSRIALVGPNGAGKSTLLKLMTLDIEPSEGEIRRNPHLRIGRYNQHSEDVLDLNKTPLDFMLEKYPDGLVTAEGKKKMEVQDWRSKLGIFGAQTSLISTLSPGYRARLVFCLMSLRNPHMLLLDEPTNPLDMDMIDSLALAIKKFNGGVVLVSHDFKLLDQVADVIWVCEDKKITPWKGDINSYKNHLRKQMAQQAKSIGMGAGGGVQ</sequence>
<dbReference type="CDD" id="cd03221">
    <property type="entry name" value="ABCF_EF-3"/>
    <property type="match status" value="2"/>
</dbReference>
<dbReference type="AlphaFoldDB" id="A0A0D3I8X0"/>
<dbReference type="EnsemblProtists" id="EOD07705">
    <property type="protein sequence ID" value="EOD07705"/>
    <property type="gene ID" value="EMIHUDRAFT_68429"/>
</dbReference>
<dbReference type="InterPro" id="IPR027417">
    <property type="entry name" value="P-loop_NTPase"/>
</dbReference>
<dbReference type="GO" id="GO:0005524">
    <property type="term" value="F:ATP binding"/>
    <property type="evidence" value="ECO:0007669"/>
    <property type="project" value="UniProtKB-KW"/>
</dbReference>
<dbReference type="PaxDb" id="2903-EOD07705"/>
<protein>
    <recommendedName>
        <fullName evidence="4">ABC transporter domain-containing protein</fullName>
    </recommendedName>
</protein>
<evidence type="ECO:0000256" key="3">
    <source>
        <dbReference type="ARBA" id="ARBA00022840"/>
    </source>
</evidence>
<dbReference type="SUPFAM" id="SSF52540">
    <property type="entry name" value="P-loop containing nucleoside triphosphate hydrolases"/>
    <property type="match status" value="2"/>
</dbReference>
<proteinExistence type="predicted"/>
<dbReference type="PROSITE" id="PS00211">
    <property type="entry name" value="ABC_TRANSPORTER_1"/>
    <property type="match status" value="1"/>
</dbReference>
<dbReference type="PANTHER" id="PTHR19211">
    <property type="entry name" value="ATP-BINDING TRANSPORT PROTEIN-RELATED"/>
    <property type="match status" value="1"/>
</dbReference>
<dbReference type="STRING" id="2903.A0A0D3I8X0"/>
<dbReference type="eggNOG" id="KOG0927">
    <property type="taxonomic scope" value="Eukaryota"/>
</dbReference>
<evidence type="ECO:0000313" key="5">
    <source>
        <dbReference type="EnsemblProtists" id="EOD07705"/>
    </source>
</evidence>
<dbReference type="FunFam" id="3.40.50.300:FF:000104">
    <property type="entry name" value="ATP-binding cassette sub-family F member 3"/>
    <property type="match status" value="1"/>
</dbReference>
<feature type="domain" description="ABC transporter" evidence="4">
    <location>
        <begin position="308"/>
        <end position="531"/>
    </location>
</feature>
<reference evidence="5" key="2">
    <citation type="submission" date="2024-10" db="UniProtKB">
        <authorList>
            <consortium name="EnsemblProtists"/>
        </authorList>
    </citation>
    <scope>IDENTIFICATION</scope>
</reference>
<evidence type="ECO:0000259" key="4">
    <source>
        <dbReference type="PROSITE" id="PS50893"/>
    </source>
</evidence>
<dbReference type="Proteomes" id="UP000013827">
    <property type="component" value="Unassembled WGS sequence"/>
</dbReference>
<keyword evidence="1" id="KW-0677">Repeat</keyword>
<evidence type="ECO:0000313" key="6">
    <source>
        <dbReference type="Proteomes" id="UP000013827"/>
    </source>
</evidence>
<dbReference type="InterPro" id="IPR050611">
    <property type="entry name" value="ABCF"/>
</dbReference>
<dbReference type="InterPro" id="IPR003439">
    <property type="entry name" value="ABC_transporter-like_ATP-bd"/>
</dbReference>
<evidence type="ECO:0000256" key="2">
    <source>
        <dbReference type="ARBA" id="ARBA00022741"/>
    </source>
</evidence>
<reference evidence="6" key="1">
    <citation type="journal article" date="2013" name="Nature">
        <title>Pan genome of the phytoplankton Emiliania underpins its global distribution.</title>
        <authorList>
            <person name="Read B.A."/>
            <person name="Kegel J."/>
            <person name="Klute M.J."/>
            <person name="Kuo A."/>
            <person name="Lefebvre S.C."/>
            <person name="Maumus F."/>
            <person name="Mayer C."/>
            <person name="Miller J."/>
            <person name="Monier A."/>
            <person name="Salamov A."/>
            <person name="Young J."/>
            <person name="Aguilar M."/>
            <person name="Claverie J.M."/>
            <person name="Frickenhaus S."/>
            <person name="Gonzalez K."/>
            <person name="Herman E.K."/>
            <person name="Lin Y.C."/>
            <person name="Napier J."/>
            <person name="Ogata H."/>
            <person name="Sarno A.F."/>
            <person name="Shmutz J."/>
            <person name="Schroeder D."/>
            <person name="de Vargas C."/>
            <person name="Verret F."/>
            <person name="von Dassow P."/>
            <person name="Valentin K."/>
            <person name="Van de Peer Y."/>
            <person name="Wheeler G."/>
            <person name="Dacks J.B."/>
            <person name="Delwiche C.F."/>
            <person name="Dyhrman S.T."/>
            <person name="Glockner G."/>
            <person name="John U."/>
            <person name="Richards T."/>
            <person name="Worden A.Z."/>
            <person name="Zhang X."/>
            <person name="Grigoriev I.V."/>
            <person name="Allen A.E."/>
            <person name="Bidle K."/>
            <person name="Borodovsky M."/>
            <person name="Bowler C."/>
            <person name="Brownlee C."/>
            <person name="Cock J.M."/>
            <person name="Elias M."/>
            <person name="Gladyshev V.N."/>
            <person name="Groth M."/>
            <person name="Guda C."/>
            <person name="Hadaegh A."/>
            <person name="Iglesias-Rodriguez M.D."/>
            <person name="Jenkins J."/>
            <person name="Jones B.M."/>
            <person name="Lawson T."/>
            <person name="Leese F."/>
            <person name="Lindquist E."/>
            <person name="Lobanov A."/>
            <person name="Lomsadze A."/>
            <person name="Malik S.B."/>
            <person name="Marsh M.E."/>
            <person name="Mackinder L."/>
            <person name="Mock T."/>
            <person name="Mueller-Roeber B."/>
            <person name="Pagarete A."/>
            <person name="Parker M."/>
            <person name="Probert I."/>
            <person name="Quesneville H."/>
            <person name="Raines C."/>
            <person name="Rensing S.A."/>
            <person name="Riano-Pachon D.M."/>
            <person name="Richier S."/>
            <person name="Rokitta S."/>
            <person name="Shiraiwa Y."/>
            <person name="Soanes D.M."/>
            <person name="van der Giezen M."/>
            <person name="Wahlund T.M."/>
            <person name="Williams B."/>
            <person name="Wilson W."/>
            <person name="Wolfe G."/>
            <person name="Wurch L.L."/>
        </authorList>
    </citation>
    <scope>NUCLEOTIDE SEQUENCE</scope>
</reference>
<feature type="domain" description="ABC transporter" evidence="4">
    <location>
        <begin position="1"/>
        <end position="257"/>
    </location>
</feature>
<dbReference type="InterPro" id="IPR017871">
    <property type="entry name" value="ABC_transporter-like_CS"/>
</dbReference>
<name>A0A0D3I8X0_EMIH1</name>
<accession>A0A0D3I8X0</accession>
<organism evidence="5 6">
    <name type="scientific">Emiliania huxleyi (strain CCMP1516)</name>
    <dbReference type="NCBI Taxonomy" id="280463"/>
    <lineage>
        <taxon>Eukaryota</taxon>
        <taxon>Haptista</taxon>
        <taxon>Haptophyta</taxon>
        <taxon>Prymnesiophyceae</taxon>
        <taxon>Isochrysidales</taxon>
        <taxon>Noelaerhabdaceae</taxon>
        <taxon>Emiliania</taxon>
    </lineage>
</organism>
<dbReference type="Pfam" id="PF00005">
    <property type="entry name" value="ABC_tran"/>
    <property type="match status" value="2"/>
</dbReference>
<dbReference type="InterPro" id="IPR032781">
    <property type="entry name" value="ABC_tran_Xtn"/>
</dbReference>
<keyword evidence="3" id="KW-0067">ATP-binding</keyword>
<evidence type="ECO:0000256" key="1">
    <source>
        <dbReference type="ARBA" id="ARBA00022737"/>
    </source>
</evidence>
<keyword evidence="2" id="KW-0547">Nucleotide-binding</keyword>
<dbReference type="Gene3D" id="3.40.50.300">
    <property type="entry name" value="P-loop containing nucleotide triphosphate hydrolases"/>
    <property type="match status" value="2"/>
</dbReference>